<dbReference type="InterPro" id="IPR000241">
    <property type="entry name" value="RlmKL-like_Mtase"/>
</dbReference>
<dbReference type="Proteomes" id="UP000245802">
    <property type="component" value="Chromosome"/>
</dbReference>
<accession>A0A2Z3H3T4</accession>
<dbReference type="GO" id="GO:0008990">
    <property type="term" value="F:rRNA (guanine-N2-)-methyltransferase activity"/>
    <property type="evidence" value="ECO:0007669"/>
    <property type="project" value="TreeGrafter"/>
</dbReference>
<protein>
    <submittedName>
        <fullName evidence="5">RNA methyltransferase</fullName>
    </submittedName>
</protein>
<evidence type="ECO:0000256" key="1">
    <source>
        <dbReference type="ARBA" id="ARBA00022603"/>
    </source>
</evidence>
<organism evidence="5 6">
    <name type="scientific">Gemmata obscuriglobus</name>
    <dbReference type="NCBI Taxonomy" id="114"/>
    <lineage>
        <taxon>Bacteria</taxon>
        <taxon>Pseudomonadati</taxon>
        <taxon>Planctomycetota</taxon>
        <taxon>Planctomycetia</taxon>
        <taxon>Gemmatales</taxon>
        <taxon>Gemmataceae</taxon>
        <taxon>Gemmata</taxon>
    </lineage>
</organism>
<dbReference type="OrthoDB" id="9809404at2"/>
<dbReference type="GO" id="GO:0003723">
    <property type="term" value="F:RNA binding"/>
    <property type="evidence" value="ECO:0007669"/>
    <property type="project" value="UniProtKB-UniRule"/>
</dbReference>
<dbReference type="InterPro" id="IPR029063">
    <property type="entry name" value="SAM-dependent_MTases_sf"/>
</dbReference>
<dbReference type="CDD" id="cd11715">
    <property type="entry name" value="THUMP_AdoMetMT"/>
    <property type="match status" value="1"/>
</dbReference>
<dbReference type="PANTHER" id="PTHR47313">
    <property type="entry name" value="RIBOSOMAL RNA LARGE SUBUNIT METHYLTRANSFERASE K/L"/>
    <property type="match status" value="1"/>
</dbReference>
<dbReference type="Gene3D" id="3.30.2130.30">
    <property type="match status" value="1"/>
</dbReference>
<keyword evidence="3" id="KW-0694">RNA-binding</keyword>
<dbReference type="InterPro" id="IPR054170">
    <property type="entry name" value="RlmL_1st"/>
</dbReference>
<sequence length="375" mass="41875">MTRYFATCARGLEPVLASELDALGAEAVEPGRGGVTFQGPPALLYRACLWLRTAVRVLRPVHEFEVHNSDELYDAVRSINWADWMTPDQTLAVDCNVRDSALTHSQYAARRVKDAICDQFRERVGRRPSVDPDQPMIGLNLHVSKNHAVLSLDSSWSSLHKRGYRPIQTIAPLNEALAAGLLLRAKWDKNTPLVDPMCGSGTFCVEGAWIALNRPPGLTRKWFAFQGWPDFDRTVWNAIRDDARAAVLKELPAPICGSDVRSDAISLAQMNARAAGVGHLLNLQKLELREARPPSDVPGTLVCNPPYGERIGEEEELIPLYARIGAVAKEFWPGWRLLVLTSNTMLAKKIRLKVVHKEPFFNGSLECFLWEFKTS</sequence>
<dbReference type="PANTHER" id="PTHR47313:SF1">
    <property type="entry name" value="RIBOSOMAL RNA LARGE SUBUNIT METHYLTRANSFERASE K_L"/>
    <property type="match status" value="1"/>
</dbReference>
<dbReference type="SMART" id="SM00981">
    <property type="entry name" value="THUMP"/>
    <property type="match status" value="1"/>
</dbReference>
<keyword evidence="1 5" id="KW-0489">Methyltransferase</keyword>
<dbReference type="GO" id="GO:0070043">
    <property type="term" value="F:rRNA (guanine-N7-)-methyltransferase activity"/>
    <property type="evidence" value="ECO:0007669"/>
    <property type="project" value="TreeGrafter"/>
</dbReference>
<name>A0A2Z3H3T4_9BACT</name>
<dbReference type="Gene3D" id="3.40.50.150">
    <property type="entry name" value="Vaccinia Virus protein VP39"/>
    <property type="match status" value="1"/>
</dbReference>
<dbReference type="KEGG" id="gog:C1280_16245"/>
<gene>
    <name evidence="5" type="ORF">C1280_16245</name>
</gene>
<dbReference type="SUPFAM" id="SSF53335">
    <property type="entry name" value="S-adenosyl-L-methionine-dependent methyltransferases"/>
    <property type="match status" value="1"/>
</dbReference>
<dbReference type="EMBL" id="CP025958">
    <property type="protein sequence ID" value="AWM38387.1"/>
    <property type="molecule type" value="Genomic_DNA"/>
</dbReference>
<proteinExistence type="predicted"/>
<dbReference type="InterPro" id="IPR004114">
    <property type="entry name" value="THUMP_dom"/>
</dbReference>
<dbReference type="RefSeq" id="WP_010041737.1">
    <property type="nucleotide sequence ID" value="NZ_CP025958.1"/>
</dbReference>
<reference evidence="5 6" key="1">
    <citation type="submission" date="2018-01" db="EMBL/GenBank/DDBJ databases">
        <title>G. obscuriglobus.</title>
        <authorList>
            <person name="Franke J."/>
            <person name="Blomberg W."/>
            <person name="Selmecki A."/>
        </authorList>
    </citation>
    <scope>NUCLEOTIDE SEQUENCE [LARGE SCALE GENOMIC DNA]</scope>
    <source>
        <strain evidence="5 6">DSM 5831</strain>
    </source>
</reference>
<dbReference type="Pfam" id="PF01170">
    <property type="entry name" value="UPF0020"/>
    <property type="match status" value="1"/>
</dbReference>
<keyword evidence="2 5" id="KW-0808">Transferase</keyword>
<dbReference type="AlphaFoldDB" id="A0A2Z3H3T4"/>
<dbReference type="PROSITE" id="PS51165">
    <property type="entry name" value="THUMP"/>
    <property type="match status" value="1"/>
</dbReference>
<evidence type="ECO:0000256" key="3">
    <source>
        <dbReference type="PROSITE-ProRule" id="PRU00529"/>
    </source>
</evidence>
<dbReference type="Pfam" id="PF02926">
    <property type="entry name" value="THUMP"/>
    <property type="match status" value="1"/>
</dbReference>
<evidence type="ECO:0000256" key="2">
    <source>
        <dbReference type="ARBA" id="ARBA00022679"/>
    </source>
</evidence>
<dbReference type="Pfam" id="PF22020">
    <property type="entry name" value="RlmL_1st"/>
    <property type="match status" value="1"/>
</dbReference>
<feature type="domain" description="THUMP" evidence="4">
    <location>
        <begin position="43"/>
        <end position="154"/>
    </location>
</feature>
<evidence type="ECO:0000313" key="5">
    <source>
        <dbReference type="EMBL" id="AWM38387.1"/>
    </source>
</evidence>
<keyword evidence="6" id="KW-1185">Reference proteome</keyword>
<evidence type="ECO:0000313" key="6">
    <source>
        <dbReference type="Proteomes" id="UP000245802"/>
    </source>
</evidence>
<evidence type="ECO:0000259" key="4">
    <source>
        <dbReference type="PROSITE" id="PS51165"/>
    </source>
</evidence>